<feature type="region of interest" description="Disordered" evidence="1">
    <location>
        <begin position="1"/>
        <end position="21"/>
    </location>
</feature>
<proteinExistence type="predicted"/>
<organism evidence="2 3">
    <name type="scientific">Saponaria officinalis</name>
    <name type="common">Common soapwort</name>
    <name type="synonym">Lychnis saponaria</name>
    <dbReference type="NCBI Taxonomy" id="3572"/>
    <lineage>
        <taxon>Eukaryota</taxon>
        <taxon>Viridiplantae</taxon>
        <taxon>Streptophyta</taxon>
        <taxon>Embryophyta</taxon>
        <taxon>Tracheophyta</taxon>
        <taxon>Spermatophyta</taxon>
        <taxon>Magnoliopsida</taxon>
        <taxon>eudicotyledons</taxon>
        <taxon>Gunneridae</taxon>
        <taxon>Pentapetalae</taxon>
        <taxon>Caryophyllales</taxon>
        <taxon>Caryophyllaceae</taxon>
        <taxon>Caryophylleae</taxon>
        <taxon>Saponaria</taxon>
    </lineage>
</organism>
<dbReference type="AlphaFoldDB" id="A0AAW1N965"/>
<evidence type="ECO:0000313" key="2">
    <source>
        <dbReference type="EMBL" id="KAK9756117.1"/>
    </source>
</evidence>
<dbReference type="EMBL" id="JBDFQZ010000001">
    <property type="protein sequence ID" value="KAK9756117.1"/>
    <property type="molecule type" value="Genomic_DNA"/>
</dbReference>
<gene>
    <name evidence="2" type="ORF">RND81_01G074600</name>
</gene>
<dbReference type="Proteomes" id="UP001443914">
    <property type="component" value="Unassembled WGS sequence"/>
</dbReference>
<reference evidence="2" key="1">
    <citation type="submission" date="2024-03" db="EMBL/GenBank/DDBJ databases">
        <title>WGS assembly of Saponaria officinalis var. Norfolk2.</title>
        <authorList>
            <person name="Jenkins J."/>
            <person name="Shu S."/>
            <person name="Grimwood J."/>
            <person name="Barry K."/>
            <person name="Goodstein D."/>
            <person name="Schmutz J."/>
            <person name="Leebens-Mack J."/>
            <person name="Osbourn A."/>
        </authorList>
    </citation>
    <scope>NUCLEOTIDE SEQUENCE [LARGE SCALE GENOMIC DNA]</scope>
    <source>
        <strain evidence="2">JIC</strain>
    </source>
</reference>
<keyword evidence="3" id="KW-1185">Reference proteome</keyword>
<evidence type="ECO:0000256" key="1">
    <source>
        <dbReference type="SAM" id="MobiDB-lite"/>
    </source>
</evidence>
<name>A0AAW1N965_SAPOF</name>
<protein>
    <submittedName>
        <fullName evidence="2">Uncharacterized protein</fullName>
    </submittedName>
</protein>
<evidence type="ECO:0000313" key="3">
    <source>
        <dbReference type="Proteomes" id="UP001443914"/>
    </source>
</evidence>
<comment type="caution">
    <text evidence="2">The sequence shown here is derived from an EMBL/GenBank/DDBJ whole genome shotgun (WGS) entry which is preliminary data.</text>
</comment>
<accession>A0AAW1N965</accession>
<sequence length="57" mass="6461">MEHDSGVDPDVAGPHVTSDGKPKVFDVFHWYISTVFEIVPKMKIVHRHQISLLLFGC</sequence>